<dbReference type="AlphaFoldDB" id="A0AAV4QNR9"/>
<reference evidence="1 2" key="1">
    <citation type="submission" date="2021-06" db="EMBL/GenBank/DDBJ databases">
        <title>Caerostris darwini draft genome.</title>
        <authorList>
            <person name="Kono N."/>
            <person name="Arakawa K."/>
        </authorList>
    </citation>
    <scope>NUCLEOTIDE SEQUENCE [LARGE SCALE GENOMIC DNA]</scope>
</reference>
<evidence type="ECO:0000313" key="1">
    <source>
        <dbReference type="EMBL" id="GIY09716.1"/>
    </source>
</evidence>
<evidence type="ECO:0000313" key="2">
    <source>
        <dbReference type="Proteomes" id="UP001054837"/>
    </source>
</evidence>
<organism evidence="1 2">
    <name type="scientific">Caerostris darwini</name>
    <dbReference type="NCBI Taxonomy" id="1538125"/>
    <lineage>
        <taxon>Eukaryota</taxon>
        <taxon>Metazoa</taxon>
        <taxon>Ecdysozoa</taxon>
        <taxon>Arthropoda</taxon>
        <taxon>Chelicerata</taxon>
        <taxon>Arachnida</taxon>
        <taxon>Araneae</taxon>
        <taxon>Araneomorphae</taxon>
        <taxon>Entelegynae</taxon>
        <taxon>Araneoidea</taxon>
        <taxon>Araneidae</taxon>
        <taxon>Caerostris</taxon>
    </lineage>
</organism>
<keyword evidence="2" id="KW-1185">Reference proteome</keyword>
<sequence length="122" mass="14050">MKRSFRQLLWRRPSFGVAVQSQLYFIHHTVMKADSKERGEREEFLKERKGVLRVKKVRERMRDKRGGDDSNAVSGGSWEVPSAISAFHGGWNWGLINDGCRPFTNDLRFHLDAGLNGMLSFP</sequence>
<comment type="caution">
    <text evidence="1">The sequence shown here is derived from an EMBL/GenBank/DDBJ whole genome shotgun (WGS) entry which is preliminary data.</text>
</comment>
<dbReference type="Proteomes" id="UP001054837">
    <property type="component" value="Unassembled WGS sequence"/>
</dbReference>
<proteinExistence type="predicted"/>
<dbReference type="EMBL" id="BPLQ01004677">
    <property type="protein sequence ID" value="GIY09716.1"/>
    <property type="molecule type" value="Genomic_DNA"/>
</dbReference>
<accession>A0AAV4QNR9</accession>
<name>A0AAV4QNR9_9ARAC</name>
<protein>
    <submittedName>
        <fullName evidence="1">Uncharacterized protein</fullName>
    </submittedName>
</protein>
<gene>
    <name evidence="1" type="ORF">CDAR_60061</name>
</gene>